<comment type="catalytic activity">
    <reaction evidence="4">
        <text>N-(5-phospho-beta-D-ribosyl)anthranilate + diphosphate = 5-phospho-alpha-D-ribose 1-diphosphate + anthranilate</text>
        <dbReference type="Rhea" id="RHEA:11768"/>
        <dbReference type="ChEBI" id="CHEBI:16567"/>
        <dbReference type="ChEBI" id="CHEBI:18277"/>
        <dbReference type="ChEBI" id="CHEBI:33019"/>
        <dbReference type="ChEBI" id="CHEBI:58017"/>
        <dbReference type="EC" id="2.4.2.18"/>
    </reaction>
</comment>
<proteinExistence type="inferred from homology"/>
<comment type="caution">
    <text evidence="4">Lacks conserved residue(s) required for the propagation of feature annotation.</text>
</comment>
<accession>E8Q6C4</accession>
<evidence type="ECO:0000259" key="6">
    <source>
        <dbReference type="Pfam" id="PF02885"/>
    </source>
</evidence>
<feature type="binding site" evidence="4">
    <location>
        <position position="166"/>
    </location>
    <ligand>
        <name>anthranilate</name>
        <dbReference type="ChEBI" id="CHEBI:16567"/>
        <label>2</label>
    </ligand>
</feature>
<dbReference type="InterPro" id="IPR005940">
    <property type="entry name" value="Anthranilate_Pribosyl_Tfrase"/>
</dbReference>
<dbReference type="KEGG" id="bva:BVAF_429"/>
<evidence type="ECO:0000313" key="7">
    <source>
        <dbReference type="EMBL" id="ADV33818.1"/>
    </source>
</evidence>
<feature type="binding site" evidence="4">
    <location>
        <position position="87"/>
    </location>
    <ligand>
        <name>5-phospho-alpha-D-ribose 1-diphosphate</name>
        <dbReference type="ChEBI" id="CHEBI:58017"/>
    </ligand>
</feature>
<dbReference type="HAMAP" id="MF_00211">
    <property type="entry name" value="TrpD"/>
    <property type="match status" value="1"/>
</dbReference>
<dbReference type="EMBL" id="CP002189">
    <property type="protein sequence ID" value="ADV33818.1"/>
    <property type="molecule type" value="Genomic_DNA"/>
</dbReference>
<dbReference type="UniPathway" id="UPA00035">
    <property type="reaction ID" value="UER00041"/>
</dbReference>
<feature type="binding site" evidence="4">
    <location>
        <position position="224"/>
    </location>
    <ligand>
        <name>Mg(2+)</name>
        <dbReference type="ChEBI" id="CHEBI:18420"/>
        <label>2</label>
    </ligand>
</feature>
<dbReference type="Pfam" id="PF00591">
    <property type="entry name" value="Glycos_transf_3"/>
    <property type="match status" value="1"/>
</dbReference>
<comment type="similarity">
    <text evidence="4">Belongs to the anthranilate phosphoribosyltransferase family.</text>
</comment>
<comment type="cofactor">
    <cofactor evidence="4">
        <name>Mg(2+)</name>
        <dbReference type="ChEBI" id="CHEBI:18420"/>
    </cofactor>
    <text evidence="4">Binds 2 magnesium ions per monomer.</text>
</comment>
<dbReference type="InterPro" id="IPR035902">
    <property type="entry name" value="Nuc_phospho_transferase"/>
</dbReference>
<dbReference type="SUPFAM" id="SSF47648">
    <property type="entry name" value="Nucleoside phosphorylase/phosphoribosyltransferase N-terminal domain"/>
    <property type="match status" value="1"/>
</dbReference>
<feature type="binding site" evidence="4">
    <location>
        <position position="120"/>
    </location>
    <ligand>
        <name>5-phospho-alpha-D-ribose 1-diphosphate</name>
        <dbReference type="ChEBI" id="CHEBI:58017"/>
    </ligand>
</feature>
<comment type="function">
    <text evidence="4">Catalyzes the transfer of the phosphoribosyl group of 5-phosphorylribose-1-pyrophosphate (PRPP) to anthranilate to yield N-(5'-phosphoribosyl)-anthranilate (PRA).</text>
</comment>
<dbReference type="HOGENOM" id="CLU_034315_3_0_6"/>
<evidence type="ECO:0000313" key="8">
    <source>
        <dbReference type="Proteomes" id="UP000007464"/>
    </source>
</evidence>
<keyword evidence="3 4" id="KW-0822">Tryptophan biosynthesis</keyword>
<keyword evidence="4" id="KW-0479">Metal-binding</keyword>
<dbReference type="NCBIfam" id="TIGR01245">
    <property type="entry name" value="trpD"/>
    <property type="match status" value="1"/>
</dbReference>
<protein>
    <recommendedName>
        <fullName evidence="4">Anthranilate phosphoribosyltransferase</fullName>
        <ecNumber evidence="4">2.4.2.18</ecNumber>
    </recommendedName>
</protein>
<dbReference type="InterPro" id="IPR017459">
    <property type="entry name" value="Glycosyl_Trfase_fam3_N_dom"/>
</dbReference>
<dbReference type="AlphaFoldDB" id="E8Q6C4"/>
<dbReference type="InterPro" id="IPR000312">
    <property type="entry name" value="Glycosyl_Trfase_fam3"/>
</dbReference>
<feature type="binding site" evidence="4">
    <location>
        <begin position="89"/>
        <end position="92"/>
    </location>
    <ligand>
        <name>5-phospho-alpha-D-ribose 1-diphosphate</name>
        <dbReference type="ChEBI" id="CHEBI:58017"/>
    </ligand>
</feature>
<evidence type="ECO:0000256" key="3">
    <source>
        <dbReference type="ARBA" id="ARBA00022822"/>
    </source>
</evidence>
<dbReference type="SUPFAM" id="SSF52418">
    <property type="entry name" value="Nucleoside phosphorylase/phosphoribosyltransferase catalytic domain"/>
    <property type="match status" value="1"/>
</dbReference>
<name>E8Q6C4_BLOVB</name>
<dbReference type="GO" id="GO:0005829">
    <property type="term" value="C:cytosol"/>
    <property type="evidence" value="ECO:0007669"/>
    <property type="project" value="TreeGrafter"/>
</dbReference>
<evidence type="ECO:0000259" key="5">
    <source>
        <dbReference type="Pfam" id="PF00591"/>
    </source>
</evidence>
<dbReference type="Gene3D" id="1.20.970.10">
    <property type="entry name" value="Transferase, Pyrimidine Nucleoside Phosphorylase, Chain C"/>
    <property type="match status" value="1"/>
</dbReference>
<dbReference type="STRING" id="859654.BVAF_429"/>
<keyword evidence="4" id="KW-0057">Aromatic amino acid biosynthesis</keyword>
<keyword evidence="2 4" id="KW-0808">Transferase</keyword>
<comment type="subunit">
    <text evidence="4">Homodimer.</text>
</comment>
<comment type="pathway">
    <text evidence="4">Amino-acid biosynthesis; L-tryptophan biosynthesis; L-tryptophan from chorismate: step 2/5.</text>
</comment>
<dbReference type="GO" id="GO:0004048">
    <property type="term" value="F:anthranilate phosphoribosyltransferase activity"/>
    <property type="evidence" value="ECO:0007669"/>
    <property type="project" value="UniProtKB-UniRule"/>
</dbReference>
<dbReference type="InterPro" id="IPR036320">
    <property type="entry name" value="Glycosyl_Trfase_fam3_N_dom_sf"/>
</dbReference>
<dbReference type="PANTHER" id="PTHR43285">
    <property type="entry name" value="ANTHRANILATE PHOSPHORIBOSYLTRANSFERASE"/>
    <property type="match status" value="1"/>
</dbReference>
<keyword evidence="4" id="KW-0460">Magnesium</keyword>
<sequence>MKHILNILRQSNNLTRTQCKKLFFNIINKKFSSKEISEILINIKNKGETIEEILGAADALLIHAKYFPKLRGLFADITGTGGDGKNTINISTASALIASTCGVKIVKHGNYNASSSIGGSMNLLQQYNVCINMNTHQILKNFNELGICFLCASQYYPILRDVTYIRKQLKTPTLFNIIGPLINPSKPPLTLIGVYKKELLSPITQTLKLLNYKRAIVVHCDGIDEVGLHNQTNVFELRNGTIQHYTLTPSDFGLKKYPLEELWSSSQHQSYSSIINVLKGQGKPSHTAVITANVALLLTLFGHNNLRSNTSTILNKIYTGLPYKKLLALSSSLV</sequence>
<feature type="binding site" evidence="4">
    <location>
        <position position="91"/>
    </location>
    <ligand>
        <name>Mg(2+)</name>
        <dbReference type="ChEBI" id="CHEBI:18420"/>
        <label>1</label>
    </ligand>
</feature>
<dbReference type="GO" id="GO:0000287">
    <property type="term" value="F:magnesium ion binding"/>
    <property type="evidence" value="ECO:0007669"/>
    <property type="project" value="UniProtKB-UniRule"/>
</dbReference>
<feature type="domain" description="Glycosyl transferase family 3" evidence="5">
    <location>
        <begin position="74"/>
        <end position="320"/>
    </location>
</feature>
<keyword evidence="1 4" id="KW-0328">Glycosyltransferase</keyword>
<keyword evidence="4" id="KW-0028">Amino-acid biosynthesis</keyword>
<feature type="binding site" evidence="4">
    <location>
        <position position="225"/>
    </location>
    <ligand>
        <name>Mg(2+)</name>
        <dbReference type="ChEBI" id="CHEBI:18420"/>
        <label>1</label>
    </ligand>
</feature>
<dbReference type="GO" id="GO:0000162">
    <property type="term" value="P:L-tryptophan biosynthetic process"/>
    <property type="evidence" value="ECO:0007669"/>
    <property type="project" value="UniProtKB-UniRule"/>
</dbReference>
<feature type="binding site" evidence="4">
    <location>
        <position position="79"/>
    </location>
    <ligand>
        <name>5-phospho-alpha-D-ribose 1-diphosphate</name>
        <dbReference type="ChEBI" id="CHEBI:58017"/>
    </ligand>
</feature>
<dbReference type="Pfam" id="PF02885">
    <property type="entry name" value="Glycos_trans_3N"/>
    <property type="match status" value="1"/>
</dbReference>
<dbReference type="Proteomes" id="UP000007464">
    <property type="component" value="Chromosome"/>
</dbReference>
<feature type="binding site" evidence="4">
    <location>
        <position position="79"/>
    </location>
    <ligand>
        <name>anthranilate</name>
        <dbReference type="ChEBI" id="CHEBI:16567"/>
        <label>1</label>
    </ligand>
</feature>
<evidence type="ECO:0000256" key="2">
    <source>
        <dbReference type="ARBA" id="ARBA00022679"/>
    </source>
</evidence>
<feature type="binding site" evidence="4">
    <location>
        <begin position="82"/>
        <end position="83"/>
    </location>
    <ligand>
        <name>5-phospho-alpha-D-ribose 1-diphosphate</name>
        <dbReference type="ChEBI" id="CHEBI:58017"/>
    </ligand>
</feature>
<dbReference type="Gene3D" id="3.40.1030.10">
    <property type="entry name" value="Nucleoside phosphorylase/phosphoribosyltransferase catalytic domain"/>
    <property type="match status" value="1"/>
</dbReference>
<evidence type="ECO:0000256" key="4">
    <source>
        <dbReference type="HAMAP-Rule" id="MF_00211"/>
    </source>
</evidence>
<dbReference type="RefSeq" id="WP_013516743.1">
    <property type="nucleotide sequence ID" value="NC_014909.2"/>
</dbReference>
<feature type="domain" description="Glycosyl transferase family 3 N-terminal" evidence="6">
    <location>
        <begin position="2"/>
        <end position="63"/>
    </location>
</feature>
<organism evidence="7 8">
    <name type="scientific">Blochmanniella vafra (strain BVAF)</name>
    <dbReference type="NCBI Taxonomy" id="859654"/>
    <lineage>
        <taxon>Bacteria</taxon>
        <taxon>Pseudomonadati</taxon>
        <taxon>Pseudomonadota</taxon>
        <taxon>Gammaproteobacteria</taxon>
        <taxon>Enterobacterales</taxon>
        <taxon>Enterobacteriaceae</taxon>
        <taxon>ant endosymbionts</taxon>
        <taxon>Candidatus Blochmanniella</taxon>
    </lineage>
</organism>
<dbReference type="OrthoDB" id="9806430at2"/>
<dbReference type="EC" id="2.4.2.18" evidence="4"/>
<keyword evidence="8" id="KW-1185">Reference proteome</keyword>
<gene>
    <name evidence="4 7" type="primary">trpD</name>
    <name evidence="7" type="ordered locus">BVAF_429</name>
</gene>
<reference evidence="7 8" key="1">
    <citation type="journal article" date="2010" name="BMC Genomics">
        <title>Unprecedented loss of ammonia assimilation capability in a urease-encoding bacterial mutualist.</title>
        <authorList>
            <person name="Williams L.E."/>
            <person name="Wernegreen J.J."/>
        </authorList>
    </citation>
    <scope>NUCLEOTIDE SEQUENCE [LARGE SCALE GENOMIC DNA]</scope>
    <source>
        <strain evidence="7 8">BVAF</strain>
    </source>
</reference>
<dbReference type="PANTHER" id="PTHR43285:SF2">
    <property type="entry name" value="ANTHRANILATE PHOSPHORIBOSYLTRANSFERASE"/>
    <property type="match status" value="1"/>
</dbReference>
<feature type="binding site" evidence="4">
    <location>
        <position position="225"/>
    </location>
    <ligand>
        <name>Mg(2+)</name>
        <dbReference type="ChEBI" id="CHEBI:18420"/>
        <label>2</label>
    </ligand>
</feature>
<feature type="binding site" evidence="4">
    <location>
        <position position="110"/>
    </location>
    <ligand>
        <name>anthranilate</name>
        <dbReference type="ChEBI" id="CHEBI:16567"/>
        <label>1</label>
    </ligand>
</feature>
<evidence type="ECO:0000256" key="1">
    <source>
        <dbReference type="ARBA" id="ARBA00022676"/>
    </source>
</evidence>
<feature type="binding site" evidence="4">
    <location>
        <begin position="107"/>
        <end position="115"/>
    </location>
    <ligand>
        <name>5-phospho-alpha-D-ribose 1-diphosphate</name>
        <dbReference type="ChEBI" id="CHEBI:58017"/>
    </ligand>
</feature>